<feature type="repeat" description="WD" evidence="7">
    <location>
        <begin position="184"/>
        <end position="208"/>
    </location>
</feature>
<dbReference type="RefSeq" id="XP_068362375.1">
    <property type="nucleotide sequence ID" value="XM_068502305.1"/>
</dbReference>
<dbReference type="GeneID" id="94837009"/>
<dbReference type="SMART" id="SM00667">
    <property type="entry name" value="LisH"/>
    <property type="match status" value="1"/>
</dbReference>
<dbReference type="GO" id="GO:0003714">
    <property type="term" value="F:transcription corepressor activity"/>
    <property type="evidence" value="ECO:0007669"/>
    <property type="project" value="InterPro"/>
</dbReference>
<dbReference type="Proteomes" id="UP000179807">
    <property type="component" value="Unassembled WGS sequence"/>
</dbReference>
<comment type="subcellular location">
    <subcellularLocation>
        <location evidence="1">Nucleus</location>
    </subcellularLocation>
</comment>
<evidence type="ECO:0000256" key="3">
    <source>
        <dbReference type="ARBA" id="ARBA00022737"/>
    </source>
</evidence>
<keyword evidence="2 7" id="KW-0853">WD repeat</keyword>
<evidence type="ECO:0000313" key="9">
    <source>
        <dbReference type="EMBL" id="OHT09239.1"/>
    </source>
</evidence>
<protein>
    <submittedName>
        <fullName evidence="9">Transducin</fullName>
    </submittedName>
</protein>
<evidence type="ECO:0000256" key="4">
    <source>
        <dbReference type="ARBA" id="ARBA00023015"/>
    </source>
</evidence>
<dbReference type="PANTHER" id="PTHR22846">
    <property type="entry name" value="WD40 REPEAT PROTEIN"/>
    <property type="match status" value="1"/>
</dbReference>
<dbReference type="Gene3D" id="1.20.960.30">
    <property type="match status" value="1"/>
</dbReference>
<dbReference type="Pfam" id="PF00400">
    <property type="entry name" value="WD40"/>
    <property type="match status" value="7"/>
</dbReference>
<feature type="repeat" description="WD" evidence="7">
    <location>
        <begin position="218"/>
        <end position="259"/>
    </location>
</feature>
<dbReference type="InterPro" id="IPR001680">
    <property type="entry name" value="WD40_rpt"/>
</dbReference>
<evidence type="ECO:0000256" key="8">
    <source>
        <dbReference type="SAM" id="MobiDB-lite"/>
    </source>
</evidence>
<comment type="caution">
    <text evidence="9">The sequence shown here is derived from an EMBL/GenBank/DDBJ whole genome shotgun (WGS) entry which is preliminary data.</text>
</comment>
<dbReference type="SUPFAM" id="SSF50978">
    <property type="entry name" value="WD40 repeat-like"/>
    <property type="match status" value="2"/>
</dbReference>
<dbReference type="InterPro" id="IPR006594">
    <property type="entry name" value="LisH"/>
</dbReference>
<keyword evidence="6" id="KW-0539">Nucleus</keyword>
<dbReference type="OrthoDB" id="1367865at2759"/>
<sequence length="468" mass="52244">MSITADEVNFLIRRYLQESGFQHTAFMFSSESMVDDSTFDVVLPPQAMITILKKGMLYMQIEKGINEHAKTDNSPEHIILAIMESIKQKDPIQAPRQQPRPKSVPTPPRPSSASIPINIPKNSAMTLRGHYSDVFCGCWSPDGRLLATGSADAQAIIWEIQDNQYSSHLTLDHAVKNERMGKDIATLAWNYDGSLLATGCYDGSAKIWTSNGELLFSLNKHREPIFALQFSPDGQYLLTGSSDFRVIMWNTKTGEHVNTFSHHEQRVLDIDWYDNRIFATCSGDSKVCICVIDQPKPIFTLTGHTGEVNKICWDTSRKMLASCSDDTTVRVFRPFDRAAPIVLQGHTQYVYAIKWAPNNSKILVSGSFDFTVRVWDVQNHQCLHVISQHQKAVYSLSFSPRGNFFVSGGAEPTLYVWRTSDAALVASYQTNGGIFEAIWNPTGESIALCLSDATVALLPTNTIPAYSE</sequence>
<dbReference type="PROSITE" id="PS50294">
    <property type="entry name" value="WD_REPEATS_REGION"/>
    <property type="match status" value="4"/>
</dbReference>
<reference evidence="9" key="1">
    <citation type="submission" date="2016-10" db="EMBL/GenBank/DDBJ databases">
        <authorList>
            <person name="Benchimol M."/>
            <person name="Almeida L.G."/>
            <person name="Vasconcelos A.T."/>
            <person name="Perreira-Neves A."/>
            <person name="Rosa I.A."/>
            <person name="Tasca T."/>
            <person name="Bogo M.R."/>
            <person name="de Souza W."/>
        </authorList>
    </citation>
    <scope>NUCLEOTIDE SEQUENCE [LARGE SCALE GENOMIC DNA]</scope>
    <source>
        <strain evidence="9">K</strain>
    </source>
</reference>
<evidence type="ECO:0000256" key="6">
    <source>
        <dbReference type="ARBA" id="ARBA00023242"/>
    </source>
</evidence>
<evidence type="ECO:0000256" key="5">
    <source>
        <dbReference type="ARBA" id="ARBA00023163"/>
    </source>
</evidence>
<feature type="repeat" description="WD" evidence="7">
    <location>
        <begin position="127"/>
        <end position="168"/>
    </location>
</feature>
<dbReference type="PANTHER" id="PTHR22846:SF2">
    <property type="entry name" value="F-BOX-LIKE_WD REPEAT-CONTAINING PROTEIN EBI"/>
    <property type="match status" value="1"/>
</dbReference>
<dbReference type="Gene3D" id="2.130.10.10">
    <property type="entry name" value="YVTN repeat-like/Quinoprotein amine dehydrogenase"/>
    <property type="match status" value="1"/>
</dbReference>
<dbReference type="InterPro" id="IPR020472">
    <property type="entry name" value="WD40_PAC1"/>
</dbReference>
<dbReference type="InterPro" id="IPR015943">
    <property type="entry name" value="WD40/YVTN_repeat-like_dom_sf"/>
</dbReference>
<dbReference type="InterPro" id="IPR019775">
    <property type="entry name" value="WD40_repeat_CS"/>
</dbReference>
<gene>
    <name evidence="9" type="ORF">TRFO_21993</name>
</gene>
<evidence type="ECO:0000256" key="1">
    <source>
        <dbReference type="ARBA" id="ARBA00004123"/>
    </source>
</evidence>
<name>A0A1J4KCT5_9EUKA</name>
<organism evidence="9 10">
    <name type="scientific">Tritrichomonas foetus</name>
    <dbReference type="NCBI Taxonomy" id="1144522"/>
    <lineage>
        <taxon>Eukaryota</taxon>
        <taxon>Metamonada</taxon>
        <taxon>Parabasalia</taxon>
        <taxon>Tritrichomonadida</taxon>
        <taxon>Tritrichomonadidae</taxon>
        <taxon>Tritrichomonas</taxon>
    </lineage>
</organism>
<dbReference type="PRINTS" id="PR00320">
    <property type="entry name" value="GPROTEINBRPT"/>
</dbReference>
<evidence type="ECO:0000313" key="10">
    <source>
        <dbReference type="Proteomes" id="UP000179807"/>
    </source>
</evidence>
<dbReference type="AlphaFoldDB" id="A0A1J4KCT5"/>
<keyword evidence="3" id="KW-0677">Repeat</keyword>
<dbReference type="FunFam" id="1.20.960.30:FF:000001">
    <property type="entry name" value="F-box-like/WD repeat-containing protein TBL1XR1"/>
    <property type="match status" value="1"/>
</dbReference>
<dbReference type="PROSITE" id="PS00678">
    <property type="entry name" value="WD_REPEATS_1"/>
    <property type="match status" value="3"/>
</dbReference>
<accession>A0A1J4KCT5</accession>
<feature type="repeat" description="WD" evidence="7">
    <location>
        <begin position="343"/>
        <end position="385"/>
    </location>
</feature>
<dbReference type="PROSITE" id="PS50082">
    <property type="entry name" value="WD_REPEATS_2"/>
    <property type="match status" value="6"/>
</dbReference>
<dbReference type="InterPro" id="IPR036322">
    <property type="entry name" value="WD40_repeat_dom_sf"/>
</dbReference>
<feature type="repeat" description="WD" evidence="7">
    <location>
        <begin position="301"/>
        <end position="332"/>
    </location>
</feature>
<keyword evidence="5" id="KW-0804">Transcription</keyword>
<feature type="region of interest" description="Disordered" evidence="8">
    <location>
        <begin position="89"/>
        <end position="118"/>
    </location>
</feature>
<dbReference type="InterPro" id="IPR045183">
    <property type="entry name" value="Ebi-like"/>
</dbReference>
<dbReference type="GO" id="GO:0006357">
    <property type="term" value="P:regulation of transcription by RNA polymerase II"/>
    <property type="evidence" value="ECO:0007669"/>
    <property type="project" value="TreeGrafter"/>
</dbReference>
<feature type="repeat" description="WD" evidence="7">
    <location>
        <begin position="386"/>
        <end position="427"/>
    </location>
</feature>
<dbReference type="FunFam" id="2.130.10.10:FF:000218">
    <property type="entry name" value="WD40 repeat-containing protein HOS15"/>
    <property type="match status" value="1"/>
</dbReference>
<dbReference type="VEuPathDB" id="TrichDB:TRFO_21993"/>
<dbReference type="SMART" id="SM00320">
    <property type="entry name" value="WD40"/>
    <property type="match status" value="8"/>
</dbReference>
<dbReference type="EMBL" id="MLAK01000645">
    <property type="protein sequence ID" value="OHT09239.1"/>
    <property type="molecule type" value="Genomic_DNA"/>
</dbReference>
<keyword evidence="10" id="KW-1185">Reference proteome</keyword>
<keyword evidence="4" id="KW-0805">Transcription regulation</keyword>
<evidence type="ECO:0000256" key="2">
    <source>
        <dbReference type="ARBA" id="ARBA00022574"/>
    </source>
</evidence>
<dbReference type="PROSITE" id="PS50896">
    <property type="entry name" value="LISH"/>
    <property type="match status" value="1"/>
</dbReference>
<proteinExistence type="predicted"/>
<dbReference type="Pfam" id="PF08513">
    <property type="entry name" value="LisH"/>
    <property type="match status" value="1"/>
</dbReference>
<dbReference type="CDD" id="cd00200">
    <property type="entry name" value="WD40"/>
    <property type="match status" value="1"/>
</dbReference>
<evidence type="ECO:0000256" key="7">
    <source>
        <dbReference type="PROSITE-ProRule" id="PRU00221"/>
    </source>
</evidence>
<dbReference type="GO" id="GO:0000118">
    <property type="term" value="C:histone deacetylase complex"/>
    <property type="evidence" value="ECO:0007669"/>
    <property type="project" value="TreeGrafter"/>
</dbReference>